<organism evidence="1">
    <name type="scientific">Pyrodinium bahamense</name>
    <dbReference type="NCBI Taxonomy" id="73915"/>
    <lineage>
        <taxon>Eukaryota</taxon>
        <taxon>Sar</taxon>
        <taxon>Alveolata</taxon>
        <taxon>Dinophyceae</taxon>
        <taxon>Gonyaulacales</taxon>
        <taxon>Pyrocystaceae</taxon>
        <taxon>Pyrodinium</taxon>
    </lineage>
</organism>
<proteinExistence type="predicted"/>
<gene>
    <name evidence="1" type="ORF">PBAH0796_LOCUS10322</name>
</gene>
<name>A0A7S0A714_9DINO</name>
<protein>
    <submittedName>
        <fullName evidence="1">Uncharacterized protein</fullName>
    </submittedName>
</protein>
<reference evidence="1" key="1">
    <citation type="submission" date="2021-01" db="EMBL/GenBank/DDBJ databases">
        <authorList>
            <person name="Corre E."/>
            <person name="Pelletier E."/>
            <person name="Niang G."/>
            <person name="Scheremetjew M."/>
            <person name="Finn R."/>
            <person name="Kale V."/>
            <person name="Holt S."/>
            <person name="Cochrane G."/>
            <person name="Meng A."/>
            <person name="Brown T."/>
            <person name="Cohen L."/>
        </authorList>
    </citation>
    <scope>NUCLEOTIDE SEQUENCE</scope>
    <source>
        <strain evidence="1">Pbaha01</strain>
    </source>
</reference>
<sequence>MVLHGRLTAFGDDIWPADRASGRLPRPQQRTVTVDPLARDASPWLEFVEPPQHLAVTDLPLKTWVGEPSRCSSNVTSDEHPWWHPGFRFQEPVHAVRVQLRALHEKGKLLWDVIFAGRPGNDFIVPNAAPPAGGKLPLFPEFCPPLQSKSLYELHIKDLAESPKFDEILKLRPIRSLPRRVHGPAEPRPPSKMAEETAGAVGVVDGGMASEVLSPETVEPDTTLPSFL</sequence>
<dbReference type="AlphaFoldDB" id="A0A7S0A714"/>
<evidence type="ECO:0000313" key="1">
    <source>
        <dbReference type="EMBL" id="CAD8354955.1"/>
    </source>
</evidence>
<dbReference type="EMBL" id="HBEG01017133">
    <property type="protein sequence ID" value="CAD8354955.1"/>
    <property type="molecule type" value="Transcribed_RNA"/>
</dbReference>
<accession>A0A7S0A714</accession>